<accession>A0ABP8DLK7</accession>
<organism evidence="7 8">
    <name type="scientific">Dactylosporangium darangshiense</name>
    <dbReference type="NCBI Taxonomy" id="579108"/>
    <lineage>
        <taxon>Bacteria</taxon>
        <taxon>Bacillati</taxon>
        <taxon>Actinomycetota</taxon>
        <taxon>Actinomycetes</taxon>
        <taxon>Micromonosporales</taxon>
        <taxon>Micromonosporaceae</taxon>
        <taxon>Dactylosporangium</taxon>
    </lineage>
</organism>
<name>A0ABP8DLK7_9ACTN</name>
<dbReference type="InterPro" id="IPR050660">
    <property type="entry name" value="NEK_Ser/Thr_kinase"/>
</dbReference>
<evidence type="ECO:0000313" key="7">
    <source>
        <dbReference type="EMBL" id="GAA4259087.1"/>
    </source>
</evidence>
<keyword evidence="4" id="KW-0418">Kinase</keyword>
<keyword evidence="2" id="KW-0808">Transferase</keyword>
<dbReference type="EMBL" id="BAABAT010000034">
    <property type="protein sequence ID" value="GAA4259087.1"/>
    <property type="molecule type" value="Genomic_DNA"/>
</dbReference>
<dbReference type="PANTHER" id="PTHR43671">
    <property type="entry name" value="SERINE/THREONINE-PROTEIN KINASE NEK"/>
    <property type="match status" value="1"/>
</dbReference>
<dbReference type="InterPro" id="IPR011009">
    <property type="entry name" value="Kinase-like_dom_sf"/>
</dbReference>
<dbReference type="SUPFAM" id="SSF56112">
    <property type="entry name" value="Protein kinase-like (PK-like)"/>
    <property type="match status" value="1"/>
</dbReference>
<dbReference type="PROSITE" id="PS50011">
    <property type="entry name" value="PROTEIN_KINASE_DOM"/>
    <property type="match status" value="1"/>
</dbReference>
<protein>
    <recommendedName>
        <fullName evidence="1">non-specific serine/threonine protein kinase</fullName>
        <ecNumber evidence="1">2.7.11.1</ecNumber>
    </recommendedName>
</protein>
<dbReference type="Pfam" id="PF00069">
    <property type="entry name" value="Pkinase"/>
    <property type="match status" value="1"/>
</dbReference>
<evidence type="ECO:0000256" key="5">
    <source>
        <dbReference type="ARBA" id="ARBA00022840"/>
    </source>
</evidence>
<evidence type="ECO:0000259" key="6">
    <source>
        <dbReference type="PROSITE" id="PS50011"/>
    </source>
</evidence>
<dbReference type="Gene3D" id="1.10.510.10">
    <property type="entry name" value="Transferase(Phosphotransferase) domain 1"/>
    <property type="match status" value="1"/>
</dbReference>
<dbReference type="EC" id="2.7.11.1" evidence="1"/>
<evidence type="ECO:0000256" key="1">
    <source>
        <dbReference type="ARBA" id="ARBA00012513"/>
    </source>
</evidence>
<gene>
    <name evidence="7" type="ORF">GCM10022255_082370</name>
</gene>
<evidence type="ECO:0000313" key="8">
    <source>
        <dbReference type="Proteomes" id="UP001500620"/>
    </source>
</evidence>
<evidence type="ECO:0000256" key="4">
    <source>
        <dbReference type="ARBA" id="ARBA00022777"/>
    </source>
</evidence>
<dbReference type="InterPro" id="IPR000719">
    <property type="entry name" value="Prot_kinase_dom"/>
</dbReference>
<feature type="domain" description="Protein kinase" evidence="6">
    <location>
        <begin position="1"/>
        <end position="132"/>
    </location>
</feature>
<comment type="caution">
    <text evidence="7">The sequence shown here is derived from an EMBL/GenBank/DDBJ whole genome shotgun (WGS) entry which is preliminary data.</text>
</comment>
<keyword evidence="3" id="KW-0547">Nucleotide-binding</keyword>
<evidence type="ECO:0000256" key="3">
    <source>
        <dbReference type="ARBA" id="ARBA00022741"/>
    </source>
</evidence>
<dbReference type="PANTHER" id="PTHR43671:SF13">
    <property type="entry name" value="SERINE_THREONINE-PROTEIN KINASE NEK2"/>
    <property type="match status" value="1"/>
</dbReference>
<proteinExistence type="predicted"/>
<reference evidence="8" key="1">
    <citation type="journal article" date="2019" name="Int. J. Syst. Evol. Microbiol.">
        <title>The Global Catalogue of Microorganisms (GCM) 10K type strain sequencing project: providing services to taxonomists for standard genome sequencing and annotation.</title>
        <authorList>
            <consortium name="The Broad Institute Genomics Platform"/>
            <consortium name="The Broad Institute Genome Sequencing Center for Infectious Disease"/>
            <person name="Wu L."/>
            <person name="Ma J."/>
        </authorList>
    </citation>
    <scope>NUCLEOTIDE SEQUENCE [LARGE SCALE GENOMIC DNA]</scope>
    <source>
        <strain evidence="8">JCM 17441</strain>
    </source>
</reference>
<sequence length="189" mass="18976">MHRDLTPDSIYLDRSGRSVLANFANARPGTEAVLAADGSVEYFSPEQRRGEPLDARSDLFTLGAILYELMTGQVPAVAEDAPPAGPDELHPQLVSLIERALSVDPAGRPQSAEEFLAELGEAASAAYGADWMTLGGATGAILAPGGAIAVASALGAGVATAGTGLGALGAAELSAATAPVGRASPVSPR</sequence>
<keyword evidence="5" id="KW-0067">ATP-binding</keyword>
<evidence type="ECO:0000256" key="2">
    <source>
        <dbReference type="ARBA" id="ARBA00022679"/>
    </source>
</evidence>
<keyword evidence="8" id="KW-1185">Reference proteome</keyword>
<dbReference type="Proteomes" id="UP001500620">
    <property type="component" value="Unassembled WGS sequence"/>
</dbReference>